<reference evidence="3" key="1">
    <citation type="submission" date="2023-03" db="EMBL/GenBank/DDBJ databases">
        <title>Massive genome expansion in bonnet fungi (Mycena s.s.) driven by repeated elements and novel gene families across ecological guilds.</title>
        <authorList>
            <consortium name="Lawrence Berkeley National Laboratory"/>
            <person name="Harder C.B."/>
            <person name="Miyauchi S."/>
            <person name="Viragh M."/>
            <person name="Kuo A."/>
            <person name="Thoen E."/>
            <person name="Andreopoulos B."/>
            <person name="Lu D."/>
            <person name="Skrede I."/>
            <person name="Drula E."/>
            <person name="Henrissat B."/>
            <person name="Morin E."/>
            <person name="Kohler A."/>
            <person name="Barry K."/>
            <person name="LaButti K."/>
            <person name="Morin E."/>
            <person name="Salamov A."/>
            <person name="Lipzen A."/>
            <person name="Mereny Z."/>
            <person name="Hegedus B."/>
            <person name="Baldrian P."/>
            <person name="Stursova M."/>
            <person name="Weitz H."/>
            <person name="Taylor A."/>
            <person name="Grigoriev I.V."/>
            <person name="Nagy L.G."/>
            <person name="Martin F."/>
            <person name="Kauserud H."/>
        </authorList>
    </citation>
    <scope>NUCLEOTIDE SEQUENCE</scope>
    <source>
        <strain evidence="3">9144</strain>
    </source>
</reference>
<keyword evidence="4" id="KW-1185">Reference proteome</keyword>
<feature type="region of interest" description="Disordered" evidence="1">
    <location>
        <begin position="1"/>
        <end position="68"/>
    </location>
</feature>
<dbReference type="Proteomes" id="UP001219525">
    <property type="component" value="Unassembled WGS sequence"/>
</dbReference>
<proteinExistence type="predicted"/>
<dbReference type="SUPFAM" id="SSF81901">
    <property type="entry name" value="HCP-like"/>
    <property type="match status" value="1"/>
</dbReference>
<feature type="domain" description="CHAT" evidence="2">
    <location>
        <begin position="1231"/>
        <end position="1521"/>
    </location>
</feature>
<evidence type="ECO:0000313" key="3">
    <source>
        <dbReference type="EMBL" id="KAJ7208680.1"/>
    </source>
</evidence>
<dbReference type="PANTHER" id="PTHR19959">
    <property type="entry name" value="KINESIN LIGHT CHAIN"/>
    <property type="match status" value="1"/>
</dbReference>
<dbReference type="PANTHER" id="PTHR19959:SF119">
    <property type="entry name" value="FUNGAL LIPASE-LIKE DOMAIN-CONTAINING PROTEIN"/>
    <property type="match status" value="1"/>
</dbReference>
<sequence>MGHITSSEGRTSLDGQGVDREIEDTDSSTSSSSGTDSVSSTSSRRGTENKSLANAANQTQQEQDDSSSFLLRVIETSTEDKTMNCFKKAQCSLMKFKAAANVSSLNTAIYLLQRAAFGWPPADPELPECLNHLATALLIRFIYAANVEDIYHATTFRDAAVTGKPVQSILEQLVQNCHEDYDSMDMMNSAVFMLKEFFQAHDTPLLENAILLYQETVQLPESHFPRWKALSELSDALLIQFHLTGNAALVNEAISCLKQVRQTKPNRSICLFAALITCHEGPMALLYKTEGPTLQREVIQIDQMAQVMWQQGQHLMNLFKMHHDLTKLEAAVKIWQMAESLLSLGYKSRDSLLNSLGTALHVRFEQRQNPKDLDEALELHAEALEIRAAPHSYRSMSLTNLANAFRIRFTLRKDPEDLDKATELHREALELCDASDPQRSIHLTGLATTLTMRAEEQGDPNDLYEAIELHREALRICTVPDCSVYLNNLASALLTRFEQREDTSDIDEAIALHQEALKIRAAPHSERSQSLYNLASALQTYFKQQGDPKNLDKAIAMYREVLQIHNAPRRIRNNSLSSLAAALQAHFKLQADLKSLDEAVALHREALENCAAPHPNRGTCLNNLAYAVKTRFHQQGNAKDLDESIKLNREALVLRPAPHPDRRNSLNNLANGLKRRFEQQGIPKDLDEAVALHREALQICAPPHPNRSQSLSNLASALWTRFRQRGDPNDIDEAIALHREGVEIHATFHSDNSIALDSLANSLCTRFEQWGDPKDLHEAIELHTEALKLCAAPHPNRSTLLNSTGLAFCTRFEQQHDPKDLDEAIQLLKEALEIRTAPHPARSISLNNLANTLETRFTQQGVSKDLNEAVDLRREALELCDTSNSERYIPLSNLAGTLWTRFQKQWDSSDRNEAIALYSEALEICRAPHPGRGKCLVNFGSILYKSYLHQPDAKSLDDAISAFREASTYMSSPPLSRLIALSTWAMNASQNGHRSGLDAYQASINLLPQLAAFHLDLKSRHQILTTAKISALASDAANCAIFFNQNNLAVEFLEASRSVFWAQALHLRTPLDDLENVDPELACKLRNLSQQLEHGAFRESSENVSTATQSQTRSIEAVGVQCRRINEEWDEILKTTRKLTGFDDFLKPKRMASLCQAAVSGPVIILLTSGSTCSALIVKSSGDVQHVQLPSLNIQTVAHYSGLPHESDLEARLYGEQEGRIDMNPNDIFRRLLADVWNTLVKPVFEAMSLKKSENPPRLWWCPTGPFAFIPIHAAGIYDTDMTDCVSDYVISSYTPTLAALLDPPAHTAATFKMTAVIEPHAPNSTSLPGTAAELDKIRNRVPHQWLTSLDSTTRDAVMRHLHNSSVVHFACHGTQNLENPLDSSLILSDGHLKVSQIMRAAENDGTDRMRNIMKLAVLSACETARGDANTPDEAMHLAATLLFAGFRGVVATMWTMNDYDGPMIADTFYNHLFKECNPNSVPPALPDLTKAAEALHFAVAKLRKEPGMTFQRWVPFVHYGL</sequence>
<accession>A0AAD6VD80</accession>
<dbReference type="Pfam" id="PF12770">
    <property type="entry name" value="CHAT"/>
    <property type="match status" value="1"/>
</dbReference>
<dbReference type="InterPro" id="IPR024983">
    <property type="entry name" value="CHAT_dom"/>
</dbReference>
<feature type="compositionally biased region" description="Polar residues" evidence="1">
    <location>
        <begin position="49"/>
        <end position="68"/>
    </location>
</feature>
<feature type="compositionally biased region" description="Low complexity" evidence="1">
    <location>
        <begin position="27"/>
        <end position="44"/>
    </location>
</feature>
<feature type="compositionally biased region" description="Polar residues" evidence="1">
    <location>
        <begin position="1"/>
        <end position="14"/>
    </location>
</feature>
<name>A0AAD6VD80_9AGAR</name>
<gene>
    <name evidence="3" type="ORF">GGX14DRAFT_633633</name>
</gene>
<evidence type="ECO:0000313" key="4">
    <source>
        <dbReference type="Proteomes" id="UP001219525"/>
    </source>
</evidence>
<dbReference type="InterPro" id="IPR011990">
    <property type="entry name" value="TPR-like_helical_dom_sf"/>
</dbReference>
<dbReference type="Gene3D" id="1.25.40.10">
    <property type="entry name" value="Tetratricopeptide repeat domain"/>
    <property type="match status" value="4"/>
</dbReference>
<dbReference type="EMBL" id="JARJCW010000033">
    <property type="protein sequence ID" value="KAJ7208680.1"/>
    <property type="molecule type" value="Genomic_DNA"/>
</dbReference>
<dbReference type="Pfam" id="PF13374">
    <property type="entry name" value="TPR_10"/>
    <property type="match status" value="1"/>
</dbReference>
<dbReference type="SUPFAM" id="SSF48452">
    <property type="entry name" value="TPR-like"/>
    <property type="match status" value="2"/>
</dbReference>
<comment type="caution">
    <text evidence="3">The sequence shown here is derived from an EMBL/GenBank/DDBJ whole genome shotgun (WGS) entry which is preliminary data.</text>
</comment>
<evidence type="ECO:0000259" key="2">
    <source>
        <dbReference type="Pfam" id="PF12770"/>
    </source>
</evidence>
<organism evidence="3 4">
    <name type="scientific">Mycena pura</name>
    <dbReference type="NCBI Taxonomy" id="153505"/>
    <lineage>
        <taxon>Eukaryota</taxon>
        <taxon>Fungi</taxon>
        <taxon>Dikarya</taxon>
        <taxon>Basidiomycota</taxon>
        <taxon>Agaricomycotina</taxon>
        <taxon>Agaricomycetes</taxon>
        <taxon>Agaricomycetidae</taxon>
        <taxon>Agaricales</taxon>
        <taxon>Marasmiineae</taxon>
        <taxon>Mycenaceae</taxon>
        <taxon>Mycena</taxon>
    </lineage>
</organism>
<protein>
    <submittedName>
        <fullName evidence="3">Tetratricopeptide repeat-containing protein</fullName>
    </submittedName>
</protein>
<evidence type="ECO:0000256" key="1">
    <source>
        <dbReference type="SAM" id="MobiDB-lite"/>
    </source>
</evidence>